<proteinExistence type="predicted"/>
<keyword evidence="1" id="KW-1133">Transmembrane helix</keyword>
<sequence>METTIFESLIDYGVLGILCIAMGWMLYNYWKKDQREKKKLMDMLDDCNEKRNEYENHKEGN</sequence>
<evidence type="ECO:0000313" key="2">
    <source>
        <dbReference type="EMBL" id="CAB5223932.1"/>
    </source>
</evidence>
<dbReference type="EMBL" id="LR798330">
    <property type="protein sequence ID" value="CAB5223932.1"/>
    <property type="molecule type" value="Genomic_DNA"/>
</dbReference>
<organism evidence="2">
    <name type="scientific">uncultured Caudovirales phage</name>
    <dbReference type="NCBI Taxonomy" id="2100421"/>
    <lineage>
        <taxon>Viruses</taxon>
        <taxon>Duplodnaviria</taxon>
        <taxon>Heunggongvirae</taxon>
        <taxon>Uroviricota</taxon>
        <taxon>Caudoviricetes</taxon>
        <taxon>Peduoviridae</taxon>
        <taxon>Maltschvirus</taxon>
        <taxon>Maltschvirus maltsch</taxon>
    </lineage>
</organism>
<feature type="transmembrane region" description="Helical" evidence="1">
    <location>
        <begin position="12"/>
        <end position="30"/>
    </location>
</feature>
<keyword evidence="1" id="KW-0812">Transmembrane</keyword>
<name>A0A6J7X6E3_9CAUD</name>
<keyword evidence="1" id="KW-0472">Membrane</keyword>
<reference evidence="2" key="1">
    <citation type="submission" date="2020-05" db="EMBL/GenBank/DDBJ databases">
        <authorList>
            <person name="Chiriac C."/>
            <person name="Salcher M."/>
            <person name="Ghai R."/>
            <person name="Kavagutti S V."/>
        </authorList>
    </citation>
    <scope>NUCLEOTIDE SEQUENCE</scope>
</reference>
<accession>A0A6J7X6E3</accession>
<protein>
    <submittedName>
        <fullName evidence="2">Uncharacterized protein</fullName>
    </submittedName>
</protein>
<gene>
    <name evidence="2" type="ORF">UFOVP386_12</name>
</gene>
<evidence type="ECO:0000256" key="1">
    <source>
        <dbReference type="SAM" id="Phobius"/>
    </source>
</evidence>